<evidence type="ECO:0000313" key="2">
    <source>
        <dbReference type="EMBL" id="QBQ99255.1"/>
    </source>
</evidence>
<dbReference type="OrthoDB" id="10020641at2"/>
<evidence type="ECO:0000256" key="1">
    <source>
        <dbReference type="SAM" id="MobiDB-lite"/>
    </source>
</evidence>
<dbReference type="KEGG" id="ppai:E1956_18800"/>
<dbReference type="AlphaFoldDB" id="A0A4P7CTE2"/>
<gene>
    <name evidence="2" type="ORF">E1956_18800</name>
</gene>
<name>A0A4P7CTE2_9BURK</name>
<reference evidence="2 3" key="1">
    <citation type="submission" date="2019-03" db="EMBL/GenBank/DDBJ databases">
        <title>Paraburkholderia sp. 7MH5, isolated from subtropical forest soil.</title>
        <authorList>
            <person name="Gao Z.-H."/>
            <person name="Qiu L.-H."/>
        </authorList>
    </citation>
    <scope>NUCLEOTIDE SEQUENCE [LARGE SCALE GENOMIC DNA]</scope>
    <source>
        <strain evidence="2 3">7MH5</strain>
    </source>
</reference>
<dbReference type="RefSeq" id="WP_134751841.1">
    <property type="nucleotide sequence ID" value="NZ_CP038149.1"/>
</dbReference>
<evidence type="ECO:0000313" key="3">
    <source>
        <dbReference type="Proteomes" id="UP000295727"/>
    </source>
</evidence>
<keyword evidence="3" id="KW-1185">Reference proteome</keyword>
<accession>A0A4P7CTE2</accession>
<dbReference type="EMBL" id="CP038149">
    <property type="protein sequence ID" value="QBQ99255.1"/>
    <property type="molecule type" value="Genomic_DNA"/>
</dbReference>
<dbReference type="Proteomes" id="UP000295727">
    <property type="component" value="Chromosome 2"/>
</dbReference>
<organism evidence="2 3">
    <name type="scientific">Paraburkholderia pallida</name>
    <dbReference type="NCBI Taxonomy" id="2547399"/>
    <lineage>
        <taxon>Bacteria</taxon>
        <taxon>Pseudomonadati</taxon>
        <taxon>Pseudomonadota</taxon>
        <taxon>Betaproteobacteria</taxon>
        <taxon>Burkholderiales</taxon>
        <taxon>Burkholderiaceae</taxon>
        <taxon>Paraburkholderia</taxon>
    </lineage>
</organism>
<protein>
    <submittedName>
        <fullName evidence="2">Uncharacterized protein</fullName>
    </submittedName>
</protein>
<sequence length="497" mass="46690">MSDVYTNASLPNQAVPIVDTTGRATREFWLLLLAIFNRSGGNGSPVDAATLQQEIGALQQAAYVLSAAATDLPNAKLLEAGAGLSLSIAAGAITLSLTVPVSVEDGGTGLSTLTQFAVVLGNGASAPNFAPPGVAGQVLTSSGSSSNPAFQALPVSSIAAGTGIQVSNSGGAYTVSLQTPVAVANGGTGASTASSARGNLGAAASGANNDITSLSGLTTALSVAQGGTSLATLTAHGVVLGQGTSAPTFATIGTTGRVLTDNGAGADPSFQAIPNQTGRLINVQVLSSTATYTKTPGTNFQIVELQADGGGGGGTAATGTGQSAAASGGGSGAYAKVLIATAVTGVTVTLPTGGAGATAGNNVGTAGTTASFGSYVSCPGGNAGAGGAATSTASVAADSVPTAAPTVGSGATALVLVPGSAGFVGVVLNPGSASYGGQGGPSSMFPTLFQAKVGSGAGIGASNPGQGGGGANQAAASGAANAGGQGGNSYCVVWEFE</sequence>
<proteinExistence type="predicted"/>
<feature type="region of interest" description="Disordered" evidence="1">
    <location>
        <begin position="464"/>
        <end position="485"/>
    </location>
</feature>